<organism evidence="4 5">
    <name type="scientific">Paramecium octaurelia</name>
    <dbReference type="NCBI Taxonomy" id="43137"/>
    <lineage>
        <taxon>Eukaryota</taxon>
        <taxon>Sar</taxon>
        <taxon>Alveolata</taxon>
        <taxon>Ciliophora</taxon>
        <taxon>Intramacronucleata</taxon>
        <taxon>Oligohymenophorea</taxon>
        <taxon>Peniculida</taxon>
        <taxon>Parameciidae</taxon>
        <taxon>Paramecium</taxon>
    </lineage>
</organism>
<keyword evidence="5" id="KW-1185">Reference proteome</keyword>
<dbReference type="PANTHER" id="PTHR38934:SF6">
    <property type="entry name" value="CHROMOSOME UNDETERMINED SCAFFOLD_176, WHOLE GENOME SHOTGUN SEQUENCE"/>
    <property type="match status" value="1"/>
</dbReference>
<keyword evidence="3" id="KW-1015">Disulfide bond</keyword>
<keyword evidence="1" id="KW-0732">Signal</keyword>
<proteinExistence type="predicted"/>
<dbReference type="Proteomes" id="UP000683925">
    <property type="component" value="Unassembled WGS sequence"/>
</dbReference>
<dbReference type="Pfam" id="PF13948">
    <property type="entry name" value="DUF4215"/>
    <property type="match status" value="1"/>
</dbReference>
<evidence type="ECO:0000256" key="2">
    <source>
        <dbReference type="ARBA" id="ARBA00022737"/>
    </source>
</evidence>
<sequence length="77" mass="8922">MLFDSCIDFCGDGIISSKEEQCDDGNYLPYDGGYKCEVKCQQGCNLCNFEIFQDYYKKGWVLSHVACIFYLLRQVYS</sequence>
<dbReference type="OrthoDB" id="291007at2759"/>
<keyword evidence="2" id="KW-0677">Repeat</keyword>
<dbReference type="InterPro" id="IPR011936">
    <property type="entry name" value="Myxo_disulph_rpt"/>
</dbReference>
<protein>
    <submittedName>
        <fullName evidence="4">Uncharacterized protein</fullName>
    </submittedName>
</protein>
<dbReference type="EMBL" id="CAJJDP010000090">
    <property type="protein sequence ID" value="CAD8188012.1"/>
    <property type="molecule type" value="Genomic_DNA"/>
</dbReference>
<dbReference type="PANTHER" id="PTHR38934">
    <property type="entry name" value="HYPHALLY REGULATED CELL WALL PROTEIN 1"/>
    <property type="match status" value="1"/>
</dbReference>
<dbReference type="AlphaFoldDB" id="A0A8S1WGZ8"/>
<evidence type="ECO:0000313" key="4">
    <source>
        <dbReference type="EMBL" id="CAD8188012.1"/>
    </source>
</evidence>
<evidence type="ECO:0000256" key="3">
    <source>
        <dbReference type="ARBA" id="ARBA00023157"/>
    </source>
</evidence>
<evidence type="ECO:0000256" key="1">
    <source>
        <dbReference type="ARBA" id="ARBA00022729"/>
    </source>
</evidence>
<gene>
    <name evidence="4" type="ORF">POCTA_138.1.T0910186</name>
</gene>
<name>A0A8S1WGZ8_PAROT</name>
<evidence type="ECO:0000313" key="5">
    <source>
        <dbReference type="Proteomes" id="UP000683925"/>
    </source>
</evidence>
<comment type="caution">
    <text evidence="4">The sequence shown here is derived from an EMBL/GenBank/DDBJ whole genome shotgun (WGS) entry which is preliminary data.</text>
</comment>
<accession>A0A8S1WGZ8</accession>
<dbReference type="NCBIfam" id="TIGR02232">
    <property type="entry name" value="myxo_disulf_rpt"/>
    <property type="match status" value="1"/>
</dbReference>
<reference evidence="4" key="1">
    <citation type="submission" date="2021-01" db="EMBL/GenBank/DDBJ databases">
        <authorList>
            <consortium name="Genoscope - CEA"/>
            <person name="William W."/>
        </authorList>
    </citation>
    <scope>NUCLEOTIDE SEQUENCE</scope>
</reference>